<protein>
    <submittedName>
        <fullName evidence="2">Uncharacterized protein</fullName>
    </submittedName>
</protein>
<feature type="compositionally biased region" description="Basic and acidic residues" evidence="1">
    <location>
        <begin position="77"/>
        <end position="86"/>
    </location>
</feature>
<dbReference type="AlphaFoldDB" id="A0A150QPN6"/>
<name>A0A150QPN6_SORCE</name>
<proteinExistence type="predicted"/>
<comment type="caution">
    <text evidence="2">The sequence shown here is derived from an EMBL/GenBank/DDBJ whole genome shotgun (WGS) entry which is preliminary data.</text>
</comment>
<evidence type="ECO:0000313" key="3">
    <source>
        <dbReference type="Proteomes" id="UP000075260"/>
    </source>
</evidence>
<accession>A0A150QPN6</accession>
<gene>
    <name evidence="2" type="ORF">BE15_25725</name>
</gene>
<dbReference type="Proteomes" id="UP000075260">
    <property type="component" value="Unassembled WGS sequence"/>
</dbReference>
<dbReference type="EMBL" id="JEMA01000455">
    <property type="protein sequence ID" value="KYF69656.1"/>
    <property type="molecule type" value="Genomic_DNA"/>
</dbReference>
<organism evidence="2 3">
    <name type="scientific">Sorangium cellulosum</name>
    <name type="common">Polyangium cellulosum</name>
    <dbReference type="NCBI Taxonomy" id="56"/>
    <lineage>
        <taxon>Bacteria</taxon>
        <taxon>Pseudomonadati</taxon>
        <taxon>Myxococcota</taxon>
        <taxon>Polyangia</taxon>
        <taxon>Polyangiales</taxon>
        <taxon>Polyangiaceae</taxon>
        <taxon>Sorangium</taxon>
    </lineage>
</organism>
<feature type="region of interest" description="Disordered" evidence="1">
    <location>
        <begin position="77"/>
        <end position="115"/>
    </location>
</feature>
<sequence length="164" mass="17748">MVMATAAGVIGCKPDRSEELLHECEAMQAAGEIDKAWNACAAAVRLSPASKVAEAASAKLQELGPAHAKLEKERAEKREQAAKAEQEAQAARLAALRKKVRPQSWGDEPDGECQAKGLPEYRKTYEGGLYVENEAVALADGCRHLFQQRSEPSPNDNIFCCPGR</sequence>
<reference evidence="2 3" key="1">
    <citation type="submission" date="2014-02" db="EMBL/GenBank/DDBJ databases">
        <title>The small core and large imbalanced accessory genome model reveals a collaborative survival strategy of Sorangium cellulosum strains in nature.</title>
        <authorList>
            <person name="Han K."/>
            <person name="Peng R."/>
            <person name="Blom J."/>
            <person name="Li Y.-Z."/>
        </authorList>
    </citation>
    <scope>NUCLEOTIDE SEQUENCE [LARGE SCALE GENOMIC DNA]</scope>
    <source>
        <strain evidence="2 3">So0008-312</strain>
    </source>
</reference>
<evidence type="ECO:0000256" key="1">
    <source>
        <dbReference type="SAM" id="MobiDB-lite"/>
    </source>
</evidence>
<evidence type="ECO:0000313" key="2">
    <source>
        <dbReference type="EMBL" id="KYF69656.1"/>
    </source>
</evidence>